<reference evidence="2" key="1">
    <citation type="submission" date="2016-11" db="EMBL/GenBank/DDBJ databases">
        <authorList>
            <person name="Varghese N."/>
            <person name="Submissions S."/>
        </authorList>
    </citation>
    <scope>NUCLEOTIDE SEQUENCE [LARGE SCALE GENOMIC DNA]</scope>
    <source>
        <strain evidence="2">DSM 16785</strain>
    </source>
</reference>
<evidence type="ECO:0000259" key="1">
    <source>
        <dbReference type="Pfam" id="PF09820"/>
    </source>
</evidence>
<dbReference type="AlphaFoldDB" id="A0A1M4YU79"/>
<evidence type="ECO:0000313" key="3">
    <source>
        <dbReference type="Proteomes" id="UP000184334"/>
    </source>
</evidence>
<name>A0A1M4YU79_MARH1</name>
<dbReference type="RefSeq" id="WP_234970312.1">
    <property type="nucleotide sequence ID" value="NZ_FQUI01000034.1"/>
</dbReference>
<evidence type="ECO:0000313" key="2">
    <source>
        <dbReference type="EMBL" id="SHF09315.1"/>
    </source>
</evidence>
<dbReference type="Pfam" id="PF09820">
    <property type="entry name" value="AAA-ATPase_like"/>
    <property type="match status" value="1"/>
</dbReference>
<dbReference type="STRING" id="1122195.SAMN02745164_01762"/>
<protein>
    <submittedName>
        <fullName evidence="2">Predicted AAA-ATPase</fullName>
    </submittedName>
</protein>
<organism evidence="2 3">
    <name type="scientific">Marinitoga hydrogenitolerans (strain DSM 16785 / JCM 12826 / AT1271)</name>
    <dbReference type="NCBI Taxonomy" id="1122195"/>
    <lineage>
        <taxon>Bacteria</taxon>
        <taxon>Thermotogati</taxon>
        <taxon>Thermotogota</taxon>
        <taxon>Thermotogae</taxon>
        <taxon>Petrotogales</taxon>
        <taxon>Petrotogaceae</taxon>
        <taxon>Marinitoga</taxon>
    </lineage>
</organism>
<keyword evidence="3" id="KW-1185">Reference proteome</keyword>
<proteinExistence type="predicted"/>
<dbReference type="PANTHER" id="PTHR34825">
    <property type="entry name" value="CONSERVED PROTEIN, WITH A WEAK D-GALACTARATE DEHYDRATASE/ALTRONATE HYDROLASE DOMAIN"/>
    <property type="match status" value="1"/>
</dbReference>
<dbReference type="PANTHER" id="PTHR34825:SF1">
    <property type="entry name" value="AAA-ATPASE-LIKE DOMAIN-CONTAINING PROTEIN"/>
    <property type="match status" value="1"/>
</dbReference>
<gene>
    <name evidence="2" type="ORF">SAMN02745164_01762</name>
</gene>
<dbReference type="EMBL" id="FQUI01000034">
    <property type="protein sequence ID" value="SHF09315.1"/>
    <property type="molecule type" value="Genomic_DNA"/>
</dbReference>
<dbReference type="InterPro" id="IPR018631">
    <property type="entry name" value="AAA-ATPase-like_dom"/>
</dbReference>
<feature type="domain" description="AAA-ATPase-like" evidence="1">
    <location>
        <begin position="6"/>
        <end position="61"/>
    </location>
</feature>
<comment type="caution">
    <text evidence="2">The sequence shown here is derived from an EMBL/GenBank/DDBJ whole genome shotgun (WGS) entry which is preliminary data.</text>
</comment>
<accession>A0A1M4YU79</accession>
<dbReference type="Proteomes" id="UP000184334">
    <property type="component" value="Unassembled WGS sequence"/>
</dbReference>
<sequence length="77" mass="9507">MKKKIPYGEQNFERLIMQNYYYIDRTQYIEKLESLNEKNIVYLRPRKFGKTLFLDTLSNIMILIMQKNLKNYLKTYT</sequence>